<protein>
    <recommendedName>
        <fullName evidence="2">Lamina-associated polypeptide 2 alpha C-terminal domain-containing protein</fullName>
    </recommendedName>
</protein>
<name>A0AAV7C8K2_ENGPU</name>
<dbReference type="EMBL" id="WNYA01000003">
    <property type="protein sequence ID" value="KAG8581353.1"/>
    <property type="molecule type" value="Genomic_DNA"/>
</dbReference>
<dbReference type="Proteomes" id="UP000824782">
    <property type="component" value="Unassembled WGS sequence"/>
</dbReference>
<comment type="caution">
    <text evidence="3">The sequence shown here is derived from an EMBL/GenBank/DDBJ whole genome shotgun (WGS) entry which is preliminary data.</text>
</comment>
<dbReference type="InterPro" id="IPR021623">
    <property type="entry name" value="LAP2alpha_C"/>
</dbReference>
<feature type="compositionally biased region" description="Basic and acidic residues" evidence="1">
    <location>
        <begin position="360"/>
        <end position="369"/>
    </location>
</feature>
<dbReference type="Pfam" id="PF11560">
    <property type="entry name" value="LAP2alpha"/>
    <property type="match status" value="1"/>
</dbReference>
<feature type="compositionally biased region" description="Basic and acidic residues" evidence="1">
    <location>
        <begin position="56"/>
        <end position="66"/>
    </location>
</feature>
<accession>A0AAV7C8K2</accession>
<proteinExistence type="predicted"/>
<evidence type="ECO:0000259" key="2">
    <source>
        <dbReference type="Pfam" id="PF11560"/>
    </source>
</evidence>
<sequence>MLNELKAAMREEFQSSLMMFTNLNRPIPGLGPEPNPEPELVQDPDLYQEPAPKKLRSQDTDSDYDKYSAAPTYSWKDSLDDVSSVSEDKGTSKYLFSNEELDNLLKAVRNTLNVEEVVEPKSIQDELFGGLKSKRKRVFPINQTLKDIVQEEWKNPEGRANITKEFRNRLLFDPKETETWDSPPKVDIQVSKVVKKTDLPFEDSSQLRDPMDRKADALLRRVWESSMLGLKSNIAATSVARTLFFWLGELEDHLKTDADKDLLLQTIPLLRSATGFLADASAENIRLSAKEGALSNSVRRAIWLRQWGGDVKSKTKLCNIPFTGDFMFGAELDTLLEKASDKKKGFPEIKKPQKNYSFRNPKDSKDSRGRGKQGRWSFNKGGRGRGYLFSNLPHQSKKQ</sequence>
<evidence type="ECO:0000313" key="3">
    <source>
        <dbReference type="EMBL" id="KAG8581353.1"/>
    </source>
</evidence>
<gene>
    <name evidence="3" type="ORF">GDO81_007645</name>
</gene>
<dbReference type="Gene3D" id="1.10.287.3160">
    <property type="match status" value="1"/>
</dbReference>
<reference evidence="3" key="1">
    <citation type="thesis" date="2020" institute="ProQuest LLC" country="789 East Eisenhower Parkway, Ann Arbor, MI, USA">
        <title>Comparative Genomics and Chromosome Evolution.</title>
        <authorList>
            <person name="Mudd A.B."/>
        </authorList>
    </citation>
    <scope>NUCLEOTIDE SEQUENCE</scope>
    <source>
        <strain evidence="3">237g6f4</strain>
        <tissue evidence="3">Blood</tissue>
    </source>
</reference>
<feature type="region of interest" description="Disordered" evidence="1">
    <location>
        <begin position="24"/>
        <end position="67"/>
    </location>
</feature>
<keyword evidence="4" id="KW-1185">Reference proteome</keyword>
<dbReference type="AlphaFoldDB" id="A0AAV7C8K2"/>
<organism evidence="3 4">
    <name type="scientific">Engystomops pustulosus</name>
    <name type="common">Tungara frog</name>
    <name type="synonym">Physalaemus pustulosus</name>
    <dbReference type="NCBI Taxonomy" id="76066"/>
    <lineage>
        <taxon>Eukaryota</taxon>
        <taxon>Metazoa</taxon>
        <taxon>Chordata</taxon>
        <taxon>Craniata</taxon>
        <taxon>Vertebrata</taxon>
        <taxon>Euteleostomi</taxon>
        <taxon>Amphibia</taxon>
        <taxon>Batrachia</taxon>
        <taxon>Anura</taxon>
        <taxon>Neobatrachia</taxon>
        <taxon>Hyloidea</taxon>
        <taxon>Leptodactylidae</taxon>
        <taxon>Leiuperinae</taxon>
        <taxon>Engystomops</taxon>
    </lineage>
</organism>
<evidence type="ECO:0000313" key="4">
    <source>
        <dbReference type="Proteomes" id="UP000824782"/>
    </source>
</evidence>
<feature type="domain" description="Lamina-associated polypeptide 2 alpha C-terminal" evidence="2">
    <location>
        <begin position="135"/>
        <end position="341"/>
    </location>
</feature>
<evidence type="ECO:0000256" key="1">
    <source>
        <dbReference type="SAM" id="MobiDB-lite"/>
    </source>
</evidence>
<feature type="region of interest" description="Disordered" evidence="1">
    <location>
        <begin position="344"/>
        <end position="399"/>
    </location>
</feature>